<name>A0A934NPQ2_9NOCA</name>
<gene>
    <name evidence="2" type="ORF">JGU71_09620</name>
</gene>
<keyword evidence="1" id="KW-1133">Transmembrane helix</keyword>
<dbReference type="Pfam" id="PF20064">
    <property type="entry name" value="DUF6463"/>
    <property type="match status" value="1"/>
</dbReference>
<comment type="caution">
    <text evidence="2">The sequence shown here is derived from an EMBL/GenBank/DDBJ whole genome shotgun (WGS) entry which is preliminary data.</text>
</comment>
<sequence>MTKWAGWIITLAGIGHTIGSLAETAPDHAETWFAGTLWSETDYTTFSDAATGFWYSAFSFGPPLILLGVIVLWFAHRGITPPAFIAVAIAAWVAITFIASGPSPLLVLLVASGLLLRDARRTTPTAAPKEMQL</sequence>
<evidence type="ECO:0000256" key="1">
    <source>
        <dbReference type="SAM" id="Phobius"/>
    </source>
</evidence>
<dbReference type="EMBL" id="JAEMNV010000003">
    <property type="protein sequence ID" value="MBJ8339144.1"/>
    <property type="molecule type" value="Genomic_DNA"/>
</dbReference>
<keyword evidence="1" id="KW-0812">Transmembrane</keyword>
<organism evidence="2 3">
    <name type="scientific">Antrihabitans stalagmiti</name>
    <dbReference type="NCBI Taxonomy" id="2799499"/>
    <lineage>
        <taxon>Bacteria</taxon>
        <taxon>Bacillati</taxon>
        <taxon>Actinomycetota</taxon>
        <taxon>Actinomycetes</taxon>
        <taxon>Mycobacteriales</taxon>
        <taxon>Nocardiaceae</taxon>
        <taxon>Antrihabitans</taxon>
    </lineage>
</organism>
<feature type="transmembrane region" description="Helical" evidence="1">
    <location>
        <begin position="83"/>
        <end position="116"/>
    </location>
</feature>
<keyword evidence="1" id="KW-0472">Membrane</keyword>
<reference evidence="2" key="1">
    <citation type="submission" date="2020-12" db="EMBL/GenBank/DDBJ databases">
        <title>Antrihabitans popcorni sp. nov. and Antrihabitans auranticaus sp. nov., isolated from a larva cave.</title>
        <authorList>
            <person name="Lee S.D."/>
            <person name="Kim I.S."/>
        </authorList>
    </citation>
    <scope>NUCLEOTIDE SEQUENCE</scope>
    <source>
        <strain evidence="2">YC3-6</strain>
    </source>
</reference>
<dbReference type="RefSeq" id="WP_199703858.1">
    <property type="nucleotide sequence ID" value="NZ_JAEMNV010000003.1"/>
</dbReference>
<dbReference type="InterPro" id="IPR045590">
    <property type="entry name" value="DUF6463"/>
</dbReference>
<dbReference type="Proteomes" id="UP000655868">
    <property type="component" value="Unassembled WGS sequence"/>
</dbReference>
<accession>A0A934NPQ2</accession>
<feature type="transmembrane region" description="Helical" evidence="1">
    <location>
        <begin position="53"/>
        <end position="76"/>
    </location>
</feature>
<keyword evidence="3" id="KW-1185">Reference proteome</keyword>
<proteinExistence type="predicted"/>
<evidence type="ECO:0000313" key="3">
    <source>
        <dbReference type="Proteomes" id="UP000655868"/>
    </source>
</evidence>
<evidence type="ECO:0000313" key="2">
    <source>
        <dbReference type="EMBL" id="MBJ8339144.1"/>
    </source>
</evidence>
<protein>
    <submittedName>
        <fullName evidence="2">Uncharacterized protein</fullName>
    </submittedName>
</protein>
<dbReference type="AlphaFoldDB" id="A0A934NPQ2"/>